<evidence type="ECO:0000259" key="7">
    <source>
        <dbReference type="PROSITE" id="PS51900"/>
    </source>
</evidence>
<evidence type="ECO:0000313" key="9">
    <source>
        <dbReference type="Proteomes" id="UP000199306"/>
    </source>
</evidence>
<dbReference type="PROSITE" id="PS51898">
    <property type="entry name" value="TYR_RECOMBINASE"/>
    <property type="match status" value="1"/>
</dbReference>
<evidence type="ECO:0000256" key="3">
    <source>
        <dbReference type="ARBA" id="ARBA00023125"/>
    </source>
</evidence>
<protein>
    <submittedName>
        <fullName evidence="8">Site-specific recombinase XerD</fullName>
    </submittedName>
</protein>
<sequence length="403" mass="47514">MNLKKMNHHIYFRTRSQGISEKSQKVPIYARIFYNDEWSTDFSTGIRTNKNKWNPQDQVIESDLSGQNQENIKLDLIRNDITRIINTWIMKGKEFVANDVRRAYIMKEVPKPTILETYREFLTEVKYKQKLKPSTLNKWKNSYLHFEGYIIEELQLPNMKFKQIQENTAKEYFNFLKEVKSISNDHSLRFASYLSQVVDYAKKKKYTKSNILSFEEMSRQKPRAKVYLEDDIFDSFASMKLHGILKQIQDIAIVICRSGVDYSDLTELQEGAKHSDYVSLYRGKNEEAAIVPILPIVRQVLKKHNYKLPQMHINTFNRHLHVFEGYLGLSFELKTKVLRKTAGTYFLNNGIRIEVVSKILGHTSIVTTQKYYADVLKKLVIKESLKLMNKPIKRRTKNLQQFI</sequence>
<dbReference type="GO" id="GO:0015074">
    <property type="term" value="P:DNA integration"/>
    <property type="evidence" value="ECO:0007669"/>
    <property type="project" value="UniProtKB-KW"/>
</dbReference>
<dbReference type="PROSITE" id="PS51900">
    <property type="entry name" value="CB"/>
    <property type="match status" value="1"/>
</dbReference>
<keyword evidence="3 5" id="KW-0238">DNA-binding</keyword>
<dbReference type="InterPro" id="IPR010998">
    <property type="entry name" value="Integrase_recombinase_N"/>
</dbReference>
<keyword evidence="4" id="KW-0233">DNA recombination</keyword>
<evidence type="ECO:0000256" key="2">
    <source>
        <dbReference type="ARBA" id="ARBA00022908"/>
    </source>
</evidence>
<evidence type="ECO:0000259" key="6">
    <source>
        <dbReference type="PROSITE" id="PS51898"/>
    </source>
</evidence>
<dbReference type="InterPro" id="IPR011010">
    <property type="entry name" value="DNA_brk_join_enz"/>
</dbReference>
<feature type="domain" description="Tyr recombinase" evidence="6">
    <location>
        <begin position="222"/>
        <end position="386"/>
    </location>
</feature>
<keyword evidence="9" id="KW-1185">Reference proteome</keyword>
<comment type="similarity">
    <text evidence="1">Belongs to the 'phage' integrase family.</text>
</comment>
<name>A0A1I5RXG6_9BACT</name>
<dbReference type="OrthoDB" id="1098628at2"/>
<dbReference type="AlphaFoldDB" id="A0A1I5RXG6"/>
<dbReference type="InterPro" id="IPR025269">
    <property type="entry name" value="SAM-like_dom"/>
</dbReference>
<dbReference type="Proteomes" id="UP000199306">
    <property type="component" value="Unassembled WGS sequence"/>
</dbReference>
<dbReference type="STRING" id="1079859.SAMN04515674_104295"/>
<dbReference type="GO" id="GO:0003677">
    <property type="term" value="F:DNA binding"/>
    <property type="evidence" value="ECO:0007669"/>
    <property type="project" value="UniProtKB-UniRule"/>
</dbReference>
<dbReference type="InterPro" id="IPR044068">
    <property type="entry name" value="CB"/>
</dbReference>
<gene>
    <name evidence="8" type="ORF">SAMN04515674_104295</name>
</gene>
<dbReference type="GO" id="GO:0006310">
    <property type="term" value="P:DNA recombination"/>
    <property type="evidence" value="ECO:0007669"/>
    <property type="project" value="UniProtKB-KW"/>
</dbReference>
<dbReference type="Gene3D" id="1.10.150.130">
    <property type="match status" value="1"/>
</dbReference>
<dbReference type="Pfam" id="PF00589">
    <property type="entry name" value="Phage_integrase"/>
    <property type="match status" value="1"/>
</dbReference>
<dbReference type="Pfam" id="PF13102">
    <property type="entry name" value="Phage_int_SAM_5"/>
    <property type="match status" value="1"/>
</dbReference>
<dbReference type="InterPro" id="IPR050090">
    <property type="entry name" value="Tyrosine_recombinase_XerCD"/>
</dbReference>
<reference evidence="8 9" key="1">
    <citation type="submission" date="2016-10" db="EMBL/GenBank/DDBJ databases">
        <authorList>
            <person name="de Groot N.N."/>
        </authorList>
    </citation>
    <scope>NUCLEOTIDE SEQUENCE [LARGE SCALE GENOMIC DNA]</scope>
    <source>
        <strain evidence="9">E92,LMG 26720,CCM 7988</strain>
    </source>
</reference>
<dbReference type="Gene3D" id="1.10.443.10">
    <property type="entry name" value="Intergrase catalytic core"/>
    <property type="match status" value="1"/>
</dbReference>
<organism evidence="8 9">
    <name type="scientific">Pseudarcicella hirudinis</name>
    <dbReference type="NCBI Taxonomy" id="1079859"/>
    <lineage>
        <taxon>Bacteria</taxon>
        <taxon>Pseudomonadati</taxon>
        <taxon>Bacteroidota</taxon>
        <taxon>Cytophagia</taxon>
        <taxon>Cytophagales</taxon>
        <taxon>Flectobacillaceae</taxon>
        <taxon>Pseudarcicella</taxon>
    </lineage>
</organism>
<dbReference type="InterPro" id="IPR002104">
    <property type="entry name" value="Integrase_catalytic"/>
</dbReference>
<accession>A0A1I5RXG6</accession>
<dbReference type="RefSeq" id="WP_092015850.1">
    <property type="nucleotide sequence ID" value="NZ_FOXH01000004.1"/>
</dbReference>
<evidence type="ECO:0000256" key="5">
    <source>
        <dbReference type="PROSITE-ProRule" id="PRU01248"/>
    </source>
</evidence>
<feature type="domain" description="Core-binding (CB)" evidence="7">
    <location>
        <begin position="109"/>
        <end position="202"/>
    </location>
</feature>
<dbReference type="SUPFAM" id="SSF56349">
    <property type="entry name" value="DNA breaking-rejoining enzymes"/>
    <property type="match status" value="1"/>
</dbReference>
<keyword evidence="2" id="KW-0229">DNA integration</keyword>
<proteinExistence type="inferred from homology"/>
<evidence type="ECO:0000313" key="8">
    <source>
        <dbReference type="EMBL" id="SFP63163.1"/>
    </source>
</evidence>
<dbReference type="EMBL" id="FOXH01000004">
    <property type="protein sequence ID" value="SFP63163.1"/>
    <property type="molecule type" value="Genomic_DNA"/>
</dbReference>
<dbReference type="Pfam" id="PF17293">
    <property type="entry name" value="Arm-DNA-bind_5"/>
    <property type="match status" value="1"/>
</dbReference>
<evidence type="ECO:0000256" key="1">
    <source>
        <dbReference type="ARBA" id="ARBA00008857"/>
    </source>
</evidence>
<dbReference type="InterPro" id="IPR013762">
    <property type="entry name" value="Integrase-like_cat_sf"/>
</dbReference>
<evidence type="ECO:0000256" key="4">
    <source>
        <dbReference type="ARBA" id="ARBA00023172"/>
    </source>
</evidence>
<dbReference type="InterPro" id="IPR035386">
    <property type="entry name" value="Arm-DNA-bind_5"/>
</dbReference>
<dbReference type="PANTHER" id="PTHR30349">
    <property type="entry name" value="PHAGE INTEGRASE-RELATED"/>
    <property type="match status" value="1"/>
</dbReference>
<dbReference type="PANTHER" id="PTHR30349:SF64">
    <property type="entry name" value="PROPHAGE INTEGRASE INTD-RELATED"/>
    <property type="match status" value="1"/>
</dbReference>